<dbReference type="InterPro" id="IPR038269">
    <property type="entry name" value="SCAN_sf"/>
</dbReference>
<protein>
    <recommendedName>
        <fullName evidence="3">CCHC-type domain-containing protein</fullName>
    </recommendedName>
</protein>
<organism evidence="4 5">
    <name type="scientific">Mytilus coruscus</name>
    <name type="common">Sea mussel</name>
    <dbReference type="NCBI Taxonomy" id="42192"/>
    <lineage>
        <taxon>Eukaryota</taxon>
        <taxon>Metazoa</taxon>
        <taxon>Spiralia</taxon>
        <taxon>Lophotrochozoa</taxon>
        <taxon>Mollusca</taxon>
        <taxon>Bivalvia</taxon>
        <taxon>Autobranchia</taxon>
        <taxon>Pteriomorphia</taxon>
        <taxon>Mytilida</taxon>
        <taxon>Mytiloidea</taxon>
        <taxon>Mytilidae</taxon>
        <taxon>Mytilinae</taxon>
        <taxon>Mytilus</taxon>
    </lineage>
</organism>
<dbReference type="PANTHER" id="PTHR46888:SF1">
    <property type="entry name" value="RIBONUCLEASE H"/>
    <property type="match status" value="1"/>
</dbReference>
<evidence type="ECO:0000313" key="5">
    <source>
        <dbReference type="Proteomes" id="UP000507470"/>
    </source>
</evidence>
<dbReference type="InterPro" id="IPR036875">
    <property type="entry name" value="Znf_CCHC_sf"/>
</dbReference>
<dbReference type="SUPFAM" id="SSF47353">
    <property type="entry name" value="Retrovirus capsid dimerization domain-like"/>
    <property type="match status" value="1"/>
</dbReference>
<dbReference type="Gene3D" id="1.10.340.70">
    <property type="match status" value="1"/>
</dbReference>
<sequence>MEELSKQAELPQLVNTGGSHGTALGPKIPLSKKPVDKALDYAALKDALLKMYDVTEDGFKRRFRSCRPEPGDTFIQFSVRLDSYFKRWIEMAHTDTTYKSLYDLIMRDQFLHICSKDLSLFLKERIPDSLGKMVALADQYREAKYTSASNLINKVKLNARKEQRSKPAERTSFIPVRDRKCLRCGKTGHIALDCRVNLQKTSSALSEDKKNFKGKICNTCTIPTDSIEDAISTGCTSTLPSSCQSITNVSMPVSSGHVDGKPVTVLRDTCCSSIVVKRDMVDNESLTGGKQVCILADGTRVEAPIARIAIDTQYLQGKFEGWCMANPVYDLIIGNIGDARDPGKPDPSWQHTGDVETREQVRNKIKSYVQLKVKDIITDEVNSNDIKKAQLEDTTLDKIRRYVLTGDTVASKNGTVKLILKRGMIYRQFSTSKHNKVSCTQLVVPKSYRETVTRLAHESIMSGHMGTQRTLARVLSAFYWPGVSAGVKRTVPKGKIDLVYGKQVREPMAILKELWTKEMDDPEVKSTYQYVIDLRERLDATCELA</sequence>
<evidence type="ECO:0000256" key="1">
    <source>
        <dbReference type="PROSITE-ProRule" id="PRU00047"/>
    </source>
</evidence>
<dbReference type="FunFam" id="1.10.340.70:FF:000001">
    <property type="entry name" value="Retrovirus-related Pol polyprotein from transposon gypsy-like Protein"/>
    <property type="match status" value="1"/>
</dbReference>
<keyword evidence="1" id="KW-0862">Zinc</keyword>
<accession>A0A6J8B229</accession>
<evidence type="ECO:0000313" key="4">
    <source>
        <dbReference type="EMBL" id="CAC5377450.1"/>
    </source>
</evidence>
<dbReference type="PANTHER" id="PTHR46888">
    <property type="entry name" value="ZINC KNUCKLE DOMAINCONTAINING PROTEIN-RELATED"/>
    <property type="match status" value="1"/>
</dbReference>
<keyword evidence="1" id="KW-0479">Metal-binding</keyword>
<dbReference type="OrthoDB" id="10066033at2759"/>
<reference evidence="4 5" key="1">
    <citation type="submission" date="2020-06" db="EMBL/GenBank/DDBJ databases">
        <authorList>
            <person name="Li R."/>
            <person name="Bekaert M."/>
        </authorList>
    </citation>
    <scope>NUCLEOTIDE SEQUENCE [LARGE SCALE GENOMIC DNA]</scope>
    <source>
        <strain evidence="5">wild</strain>
    </source>
</reference>
<evidence type="ECO:0000259" key="3">
    <source>
        <dbReference type="PROSITE" id="PS50158"/>
    </source>
</evidence>
<dbReference type="Pfam" id="PF17921">
    <property type="entry name" value="Integrase_H2C2"/>
    <property type="match status" value="1"/>
</dbReference>
<dbReference type="SUPFAM" id="SSF57756">
    <property type="entry name" value="Retrovirus zinc finger-like domains"/>
    <property type="match status" value="1"/>
</dbReference>
<name>A0A6J8B229_MYTCO</name>
<dbReference type="SMART" id="SM00343">
    <property type="entry name" value="ZnF_C2HC"/>
    <property type="match status" value="1"/>
</dbReference>
<evidence type="ECO:0000256" key="2">
    <source>
        <dbReference type="SAM" id="MobiDB-lite"/>
    </source>
</evidence>
<proteinExistence type="predicted"/>
<dbReference type="InterPro" id="IPR001878">
    <property type="entry name" value="Znf_CCHC"/>
</dbReference>
<keyword evidence="5" id="KW-1185">Reference proteome</keyword>
<gene>
    <name evidence="4" type="ORF">MCOR_13767</name>
</gene>
<dbReference type="InterPro" id="IPR041588">
    <property type="entry name" value="Integrase_H2C2"/>
</dbReference>
<dbReference type="AlphaFoldDB" id="A0A6J8B229"/>
<feature type="domain" description="CCHC-type" evidence="3">
    <location>
        <begin position="179"/>
        <end position="195"/>
    </location>
</feature>
<dbReference type="Proteomes" id="UP000507470">
    <property type="component" value="Unassembled WGS sequence"/>
</dbReference>
<keyword evidence="1" id="KW-0863">Zinc-finger</keyword>
<dbReference type="EMBL" id="CACVKT020002376">
    <property type="protein sequence ID" value="CAC5377450.1"/>
    <property type="molecule type" value="Genomic_DNA"/>
</dbReference>
<feature type="region of interest" description="Disordered" evidence="2">
    <location>
        <begin position="1"/>
        <end position="21"/>
    </location>
</feature>
<dbReference type="GO" id="GO:0003676">
    <property type="term" value="F:nucleic acid binding"/>
    <property type="evidence" value="ECO:0007669"/>
    <property type="project" value="InterPro"/>
</dbReference>
<dbReference type="GO" id="GO:0008270">
    <property type="term" value="F:zinc ion binding"/>
    <property type="evidence" value="ECO:0007669"/>
    <property type="project" value="UniProtKB-KW"/>
</dbReference>
<dbReference type="PROSITE" id="PS50158">
    <property type="entry name" value="ZF_CCHC"/>
    <property type="match status" value="1"/>
</dbReference>
<dbReference type="Gene3D" id="1.10.4020.10">
    <property type="entry name" value="DNA breaking-rejoining enzymes"/>
    <property type="match status" value="1"/>
</dbReference>